<organism evidence="1 2">
    <name type="scientific">Armatimonas rosea</name>
    <dbReference type="NCBI Taxonomy" id="685828"/>
    <lineage>
        <taxon>Bacteria</taxon>
        <taxon>Bacillati</taxon>
        <taxon>Armatimonadota</taxon>
        <taxon>Armatimonadia</taxon>
        <taxon>Armatimonadales</taxon>
        <taxon>Armatimonadaceae</taxon>
        <taxon>Armatimonas</taxon>
    </lineage>
</organism>
<dbReference type="InterPro" id="IPR052194">
    <property type="entry name" value="MESH1"/>
</dbReference>
<dbReference type="PANTHER" id="PTHR46246">
    <property type="entry name" value="GUANOSINE-3',5'-BIS(DIPHOSPHATE) 3'-PYROPHOSPHOHYDROLASE MESH1"/>
    <property type="match status" value="1"/>
</dbReference>
<gene>
    <name evidence="1" type="ORF">HNQ39_003593</name>
</gene>
<keyword evidence="1" id="KW-0378">Hydrolase</keyword>
<name>A0A7W9W7L1_ARMRO</name>
<accession>A0A7W9W7L1</accession>
<evidence type="ECO:0000313" key="2">
    <source>
        <dbReference type="Proteomes" id="UP000520814"/>
    </source>
</evidence>
<dbReference type="AlphaFoldDB" id="A0A7W9W7L1"/>
<dbReference type="SUPFAM" id="SSF109604">
    <property type="entry name" value="HD-domain/PDEase-like"/>
    <property type="match status" value="1"/>
</dbReference>
<dbReference type="Proteomes" id="UP000520814">
    <property type="component" value="Unassembled WGS sequence"/>
</dbReference>
<reference evidence="1 2" key="1">
    <citation type="submission" date="2020-08" db="EMBL/GenBank/DDBJ databases">
        <title>Genomic Encyclopedia of Type Strains, Phase IV (KMG-IV): sequencing the most valuable type-strain genomes for metagenomic binning, comparative biology and taxonomic classification.</title>
        <authorList>
            <person name="Goeker M."/>
        </authorList>
    </citation>
    <scope>NUCLEOTIDE SEQUENCE [LARGE SCALE GENOMIC DNA]</scope>
    <source>
        <strain evidence="1 2">DSM 23562</strain>
    </source>
</reference>
<dbReference type="Pfam" id="PF13328">
    <property type="entry name" value="HD_4"/>
    <property type="match status" value="1"/>
</dbReference>
<dbReference type="PANTHER" id="PTHR46246:SF1">
    <property type="entry name" value="GUANOSINE-3',5'-BIS(DIPHOSPHATE) 3'-PYROPHOSPHOHYDROLASE MESH1"/>
    <property type="match status" value="1"/>
</dbReference>
<dbReference type="RefSeq" id="WP_184199468.1">
    <property type="nucleotide sequence ID" value="NZ_JACHGW010000003.1"/>
</dbReference>
<comment type="caution">
    <text evidence="1">The sequence shown here is derived from an EMBL/GenBank/DDBJ whole genome shotgun (WGS) entry which is preliminary data.</text>
</comment>
<evidence type="ECO:0000313" key="1">
    <source>
        <dbReference type="EMBL" id="MBB6051783.1"/>
    </source>
</evidence>
<protein>
    <submittedName>
        <fullName evidence="1">(P)ppGpp synthase/HD superfamily hydrolase</fullName>
    </submittedName>
</protein>
<dbReference type="Gene3D" id="1.10.3210.10">
    <property type="entry name" value="Hypothetical protein af1432"/>
    <property type="match status" value="1"/>
</dbReference>
<keyword evidence="2" id="KW-1185">Reference proteome</keyword>
<dbReference type="GO" id="GO:0008893">
    <property type="term" value="F:guanosine-3',5'-bis(diphosphate) 3'-diphosphatase activity"/>
    <property type="evidence" value="ECO:0007669"/>
    <property type="project" value="TreeGrafter"/>
</dbReference>
<sequence>MWSSDLVQRALRVAAQAHQGQTVPGTNLPYLLHITQVAAEVMAVAGAPETDCTLAVLCALLHDTLEDTSLTEAELEAEFGPAVLAGVKALTKDDTLPKTERMADSLRRIQAQPPQVAWVKLADRITNLQVPPSHWSAEKIAAYRDEAQKILAALGGSHAGLADRLEAKIATYPPKA</sequence>
<dbReference type="EMBL" id="JACHGW010000003">
    <property type="protein sequence ID" value="MBB6051783.1"/>
    <property type="molecule type" value="Genomic_DNA"/>
</dbReference>
<proteinExistence type="predicted"/>